<dbReference type="GO" id="GO:0019698">
    <property type="term" value="P:D-galacturonate catabolic process"/>
    <property type="evidence" value="ECO:0007669"/>
    <property type="project" value="TreeGrafter"/>
</dbReference>
<dbReference type="Pfam" id="PF00294">
    <property type="entry name" value="PfkB"/>
    <property type="match status" value="1"/>
</dbReference>
<dbReference type="InterPro" id="IPR011611">
    <property type="entry name" value="PfkB_dom"/>
</dbReference>
<evidence type="ECO:0000256" key="2">
    <source>
        <dbReference type="ARBA" id="ARBA00022679"/>
    </source>
</evidence>
<keyword evidence="2" id="KW-0808">Transferase</keyword>
<dbReference type="PANTHER" id="PTHR43085:SF15">
    <property type="entry name" value="2-DEHYDRO-3-DEOXYGLUCONOKINASE"/>
    <property type="match status" value="1"/>
</dbReference>
<dbReference type="Proteomes" id="UP000565723">
    <property type="component" value="Unassembled WGS sequence"/>
</dbReference>
<dbReference type="AlphaFoldDB" id="A0A850LIG1"/>
<dbReference type="PANTHER" id="PTHR43085">
    <property type="entry name" value="HEXOKINASE FAMILY MEMBER"/>
    <property type="match status" value="1"/>
</dbReference>
<name>A0A850LIG1_9RHOB</name>
<dbReference type="EMBL" id="JABXIY010000033">
    <property type="protein sequence ID" value="NVK97796.1"/>
    <property type="molecule type" value="Genomic_DNA"/>
</dbReference>
<feature type="domain" description="Carbohydrate kinase PfkB" evidence="4">
    <location>
        <begin position="21"/>
        <end position="294"/>
    </location>
</feature>
<keyword evidence="3 5" id="KW-0418">Kinase</keyword>
<reference evidence="5 6" key="1">
    <citation type="journal article" date="2020" name="Proc. Natl. Acad. Sci. U.S.A.">
        <title>Ecological drivers of bacterial community assembly in synthetic phycospheres.</title>
        <authorList>
            <person name="Fu H."/>
            <person name="Uchimiya M."/>
            <person name="Gore J."/>
            <person name="Moran M.A."/>
        </authorList>
    </citation>
    <scope>NUCLEOTIDE SEQUENCE [LARGE SCALE GENOMIC DNA]</scope>
    <source>
        <strain evidence="5">HF-Din03</strain>
    </source>
</reference>
<dbReference type="InterPro" id="IPR002139">
    <property type="entry name" value="Ribo/fructo_kinase"/>
</dbReference>
<dbReference type="GO" id="GO:0005829">
    <property type="term" value="C:cytosol"/>
    <property type="evidence" value="ECO:0007669"/>
    <property type="project" value="TreeGrafter"/>
</dbReference>
<evidence type="ECO:0000313" key="6">
    <source>
        <dbReference type="Proteomes" id="UP000565723"/>
    </source>
</evidence>
<dbReference type="PRINTS" id="PR00990">
    <property type="entry name" value="RIBOKINASE"/>
</dbReference>
<dbReference type="InterPro" id="IPR029056">
    <property type="entry name" value="Ribokinase-like"/>
</dbReference>
<evidence type="ECO:0000259" key="4">
    <source>
        <dbReference type="Pfam" id="PF00294"/>
    </source>
</evidence>
<proteinExistence type="inferred from homology"/>
<comment type="caution">
    <text evidence="5">The sequence shown here is derived from an EMBL/GenBank/DDBJ whole genome shotgun (WGS) entry which is preliminary data.</text>
</comment>
<gene>
    <name evidence="5" type="ORF">HW564_12765</name>
</gene>
<dbReference type="OMA" id="DDQHGRF"/>
<evidence type="ECO:0000256" key="3">
    <source>
        <dbReference type="ARBA" id="ARBA00022777"/>
    </source>
</evidence>
<dbReference type="Gene3D" id="3.40.1190.20">
    <property type="match status" value="1"/>
</dbReference>
<dbReference type="InterPro" id="IPR050306">
    <property type="entry name" value="PfkB_Carbo_kinase"/>
</dbReference>
<dbReference type="GO" id="GO:0042840">
    <property type="term" value="P:D-glucuronate catabolic process"/>
    <property type="evidence" value="ECO:0007669"/>
    <property type="project" value="TreeGrafter"/>
</dbReference>
<comment type="similarity">
    <text evidence="1">Belongs to the carbohydrate kinase PfkB family.</text>
</comment>
<evidence type="ECO:0000256" key="1">
    <source>
        <dbReference type="ARBA" id="ARBA00010688"/>
    </source>
</evidence>
<dbReference type="GO" id="GO:0008673">
    <property type="term" value="F:2-dehydro-3-deoxygluconokinase activity"/>
    <property type="evidence" value="ECO:0007669"/>
    <property type="project" value="TreeGrafter"/>
</dbReference>
<protein>
    <submittedName>
        <fullName evidence="5">Sugar kinase</fullName>
    </submittedName>
</protein>
<dbReference type="GO" id="GO:0006974">
    <property type="term" value="P:DNA damage response"/>
    <property type="evidence" value="ECO:0007669"/>
    <property type="project" value="TreeGrafter"/>
</dbReference>
<sequence>MSNAELVCVGEPLFELSNVGPGKWNAGVGGDVSNVAVAAARQGTRSTMLTQLGDDDFAAEIRNSWAAEGVNDAYVRTLVGAETGMYFITHDAGEHKFEYRRSGSAASQVRPEDLSEGVFDNAAIVHLSGISQAISASARATTDKAIAIAKKKGVKVSYDPNLRLKLWPLEEARKVILDTVRKVDIFLPGLDDARILTGIEEPVDIVRFFADLGAPIIALTMGDRGVLAANDGDMRFISSPKVDAVDATGAGDCFDGAFLSQLINEYSVFDAAAYAATAAAISIQGHGAAKSIPNREAVLALQEQCRGEIWTAPEI</sequence>
<organism evidence="5 6">
    <name type="scientific">Ruegeria pomeroyi</name>
    <dbReference type="NCBI Taxonomy" id="89184"/>
    <lineage>
        <taxon>Bacteria</taxon>
        <taxon>Pseudomonadati</taxon>
        <taxon>Pseudomonadota</taxon>
        <taxon>Alphaproteobacteria</taxon>
        <taxon>Rhodobacterales</taxon>
        <taxon>Roseobacteraceae</taxon>
        <taxon>Ruegeria</taxon>
    </lineage>
</organism>
<dbReference type="CDD" id="cd01166">
    <property type="entry name" value="KdgK"/>
    <property type="match status" value="1"/>
</dbReference>
<evidence type="ECO:0000313" key="5">
    <source>
        <dbReference type="EMBL" id="NVK97796.1"/>
    </source>
</evidence>
<dbReference type="SUPFAM" id="SSF53613">
    <property type="entry name" value="Ribokinase-like"/>
    <property type="match status" value="1"/>
</dbReference>
<accession>A0A850LIG1</accession>